<evidence type="ECO:0000313" key="6">
    <source>
        <dbReference type="Proteomes" id="UP000729402"/>
    </source>
</evidence>
<evidence type="ECO:0000256" key="1">
    <source>
        <dbReference type="ARBA" id="ARBA00022614"/>
    </source>
</evidence>
<dbReference type="Pfam" id="PF08263">
    <property type="entry name" value="LRRNT_2"/>
    <property type="match status" value="1"/>
</dbReference>
<dbReference type="Proteomes" id="UP000729402">
    <property type="component" value="Unassembled WGS sequence"/>
</dbReference>
<protein>
    <recommendedName>
        <fullName evidence="4">Leucine-rich repeat-containing N-terminal plant-type domain-containing protein</fullName>
    </recommendedName>
</protein>
<feature type="chain" id="PRO_5035172930" description="Leucine-rich repeat-containing N-terminal plant-type domain-containing protein" evidence="3">
    <location>
        <begin position="22"/>
        <end position="81"/>
    </location>
</feature>
<accession>A0A8J5WHT4</accession>
<reference evidence="5" key="2">
    <citation type="submission" date="2021-02" db="EMBL/GenBank/DDBJ databases">
        <authorList>
            <person name="Kimball J.A."/>
            <person name="Haas M.W."/>
            <person name="Macchietto M."/>
            <person name="Kono T."/>
            <person name="Duquette J."/>
            <person name="Shao M."/>
        </authorList>
    </citation>
    <scope>NUCLEOTIDE SEQUENCE</scope>
    <source>
        <tissue evidence="5">Fresh leaf tissue</tissue>
    </source>
</reference>
<evidence type="ECO:0000313" key="5">
    <source>
        <dbReference type="EMBL" id="KAG8091898.1"/>
    </source>
</evidence>
<feature type="signal peptide" evidence="3">
    <location>
        <begin position="1"/>
        <end position="21"/>
    </location>
</feature>
<proteinExistence type="predicted"/>
<comment type="caution">
    <text evidence="5">The sequence shown here is derived from an EMBL/GenBank/DDBJ whole genome shotgun (WGS) entry which is preliminary data.</text>
</comment>
<keyword evidence="2" id="KW-0677">Repeat</keyword>
<feature type="domain" description="Leucine-rich repeat-containing N-terminal plant-type" evidence="4">
    <location>
        <begin position="32"/>
        <end position="69"/>
    </location>
</feature>
<keyword evidence="1" id="KW-0433">Leucine-rich repeat</keyword>
<evidence type="ECO:0000256" key="3">
    <source>
        <dbReference type="SAM" id="SignalP"/>
    </source>
</evidence>
<dbReference type="InterPro" id="IPR013210">
    <property type="entry name" value="LRR_N_plant-typ"/>
</dbReference>
<gene>
    <name evidence="5" type="ORF">GUJ93_ZPchr0012g20348</name>
</gene>
<evidence type="ECO:0000259" key="4">
    <source>
        <dbReference type="Pfam" id="PF08263"/>
    </source>
</evidence>
<sequence length="81" mass="8555">MPRRRDTVRVVYLVVVVSTEAVLTPADAATASEAEALLAWKVSLQDGVAALSGWTRAAPVCGWPGVGCDAADCIVMLRLWA</sequence>
<evidence type="ECO:0000256" key="2">
    <source>
        <dbReference type="ARBA" id="ARBA00022737"/>
    </source>
</evidence>
<keyword evidence="6" id="KW-1185">Reference proteome</keyword>
<dbReference type="EMBL" id="JAAALK010000080">
    <property type="protein sequence ID" value="KAG8091898.1"/>
    <property type="molecule type" value="Genomic_DNA"/>
</dbReference>
<reference evidence="5" key="1">
    <citation type="journal article" date="2021" name="bioRxiv">
        <title>Whole Genome Assembly and Annotation of Northern Wild Rice, Zizania palustris L., Supports a Whole Genome Duplication in the Zizania Genus.</title>
        <authorList>
            <person name="Haas M."/>
            <person name="Kono T."/>
            <person name="Macchietto M."/>
            <person name="Millas R."/>
            <person name="McGilp L."/>
            <person name="Shao M."/>
            <person name="Duquette J."/>
            <person name="Hirsch C.N."/>
            <person name="Kimball J."/>
        </authorList>
    </citation>
    <scope>NUCLEOTIDE SEQUENCE</scope>
    <source>
        <tissue evidence="5">Fresh leaf tissue</tissue>
    </source>
</reference>
<keyword evidence="3" id="KW-0732">Signal</keyword>
<name>A0A8J5WHT4_ZIZPA</name>
<dbReference type="AlphaFoldDB" id="A0A8J5WHT4"/>
<organism evidence="5 6">
    <name type="scientific">Zizania palustris</name>
    <name type="common">Northern wild rice</name>
    <dbReference type="NCBI Taxonomy" id="103762"/>
    <lineage>
        <taxon>Eukaryota</taxon>
        <taxon>Viridiplantae</taxon>
        <taxon>Streptophyta</taxon>
        <taxon>Embryophyta</taxon>
        <taxon>Tracheophyta</taxon>
        <taxon>Spermatophyta</taxon>
        <taxon>Magnoliopsida</taxon>
        <taxon>Liliopsida</taxon>
        <taxon>Poales</taxon>
        <taxon>Poaceae</taxon>
        <taxon>BOP clade</taxon>
        <taxon>Oryzoideae</taxon>
        <taxon>Oryzeae</taxon>
        <taxon>Zizaniinae</taxon>
        <taxon>Zizania</taxon>
    </lineage>
</organism>